<name>A0A645JJI3_9ZZZZ</name>
<evidence type="ECO:0000313" key="1">
    <source>
        <dbReference type="EMBL" id="MPN63838.1"/>
    </source>
</evidence>
<gene>
    <name evidence="1" type="ORF">SDC9_211605</name>
</gene>
<proteinExistence type="predicted"/>
<dbReference type="EMBL" id="VSSQ01143826">
    <property type="protein sequence ID" value="MPN63838.1"/>
    <property type="molecule type" value="Genomic_DNA"/>
</dbReference>
<accession>A0A645JJI3</accession>
<organism evidence="1">
    <name type="scientific">bioreactor metagenome</name>
    <dbReference type="NCBI Taxonomy" id="1076179"/>
    <lineage>
        <taxon>unclassified sequences</taxon>
        <taxon>metagenomes</taxon>
        <taxon>ecological metagenomes</taxon>
    </lineage>
</organism>
<sequence length="58" mass="6409">MSVAIEVKTLEEGWIQLVDGVKESGELVEEWIGLAHELYPASEVRVVQVHDPAGATRH</sequence>
<protein>
    <submittedName>
        <fullName evidence="1">Uncharacterized protein</fullName>
    </submittedName>
</protein>
<comment type="caution">
    <text evidence="1">The sequence shown here is derived from an EMBL/GenBank/DDBJ whole genome shotgun (WGS) entry which is preliminary data.</text>
</comment>
<reference evidence="1" key="1">
    <citation type="submission" date="2019-08" db="EMBL/GenBank/DDBJ databases">
        <authorList>
            <person name="Kucharzyk K."/>
            <person name="Murdoch R.W."/>
            <person name="Higgins S."/>
            <person name="Loffler F."/>
        </authorList>
    </citation>
    <scope>NUCLEOTIDE SEQUENCE</scope>
</reference>
<dbReference type="AlphaFoldDB" id="A0A645JJI3"/>